<keyword evidence="3" id="KW-1185">Reference proteome</keyword>
<protein>
    <recommendedName>
        <fullName evidence="1">Ig-like domain-containing protein</fullName>
    </recommendedName>
</protein>
<dbReference type="AlphaFoldDB" id="A0A6L2Q0B9"/>
<name>A0A6L2Q0B9_COPFO</name>
<accession>A0A6L2Q0B9</accession>
<dbReference type="Proteomes" id="UP000502823">
    <property type="component" value="Unassembled WGS sequence"/>
</dbReference>
<dbReference type="PANTHER" id="PTHR21261:SF2">
    <property type="entry name" value="GH04238P-RELATED"/>
    <property type="match status" value="1"/>
</dbReference>
<dbReference type="Gene3D" id="2.60.40.10">
    <property type="entry name" value="Immunoglobulins"/>
    <property type="match status" value="2"/>
</dbReference>
<dbReference type="InterPro" id="IPR003599">
    <property type="entry name" value="Ig_sub"/>
</dbReference>
<comment type="caution">
    <text evidence="2">The sequence shown here is derived from an EMBL/GenBank/DDBJ whole genome shotgun (WGS) entry which is preliminary data.</text>
</comment>
<feature type="domain" description="Ig-like" evidence="1">
    <location>
        <begin position="20"/>
        <end position="125"/>
    </location>
</feature>
<dbReference type="OrthoDB" id="6478865at2759"/>
<evidence type="ECO:0000313" key="3">
    <source>
        <dbReference type="Proteomes" id="UP000502823"/>
    </source>
</evidence>
<dbReference type="InterPro" id="IPR007110">
    <property type="entry name" value="Ig-like_dom"/>
</dbReference>
<dbReference type="InterPro" id="IPR013783">
    <property type="entry name" value="Ig-like_fold"/>
</dbReference>
<dbReference type="FunCoup" id="A0A6L2Q0B9">
    <property type="interactions" value="16"/>
</dbReference>
<feature type="non-terminal residue" evidence="2">
    <location>
        <position position="224"/>
    </location>
</feature>
<dbReference type="PANTHER" id="PTHR21261">
    <property type="entry name" value="BEAT PROTEIN"/>
    <property type="match status" value="1"/>
</dbReference>
<dbReference type="SMART" id="SM00409">
    <property type="entry name" value="IG"/>
    <property type="match status" value="1"/>
</dbReference>
<proteinExistence type="predicted"/>
<evidence type="ECO:0000259" key="1">
    <source>
        <dbReference type="PROSITE" id="PS50835"/>
    </source>
</evidence>
<dbReference type="SUPFAM" id="SSF48726">
    <property type="entry name" value="Immunoglobulin"/>
    <property type="match status" value="2"/>
</dbReference>
<reference evidence="3" key="1">
    <citation type="submission" date="2020-01" db="EMBL/GenBank/DDBJ databases">
        <title>Draft genome sequence of the Termite Coptotermes fromosanus.</title>
        <authorList>
            <person name="Itakura S."/>
            <person name="Yosikawa Y."/>
            <person name="Umezawa K."/>
        </authorList>
    </citation>
    <scope>NUCLEOTIDE SEQUENCE [LARGE SCALE GENOMIC DNA]</scope>
</reference>
<organism evidence="2 3">
    <name type="scientific">Coptotermes formosanus</name>
    <name type="common">Formosan subterranean termite</name>
    <dbReference type="NCBI Taxonomy" id="36987"/>
    <lineage>
        <taxon>Eukaryota</taxon>
        <taxon>Metazoa</taxon>
        <taxon>Ecdysozoa</taxon>
        <taxon>Arthropoda</taxon>
        <taxon>Hexapoda</taxon>
        <taxon>Insecta</taxon>
        <taxon>Pterygota</taxon>
        <taxon>Neoptera</taxon>
        <taxon>Polyneoptera</taxon>
        <taxon>Dictyoptera</taxon>
        <taxon>Blattodea</taxon>
        <taxon>Blattoidea</taxon>
        <taxon>Termitoidae</taxon>
        <taxon>Rhinotermitidae</taxon>
        <taxon>Coptotermes</taxon>
    </lineage>
</organism>
<dbReference type="PROSITE" id="PS50835">
    <property type="entry name" value="IG_LIKE"/>
    <property type="match status" value="1"/>
</dbReference>
<dbReference type="InParanoid" id="A0A6L2Q0B9"/>
<dbReference type="InterPro" id="IPR036179">
    <property type="entry name" value="Ig-like_dom_sf"/>
</dbReference>
<sequence length="224" mass="24944">AVGIQITDLRVPPVVRNNSGSAALLDCEYTLKPTEVGGNKFSGLVVKWYFNEGPSPVYQWIPGQKPQDLGILKGRLNLSHRASDHNATMHRALFISNPTTELSGEYKCVVSTFDDEDFMTKKMVVFAPEKSLEFTSSKPDADAVNLTCSARGVYPEPKMALYKDPDRTELDGVYVETVSRQGSYDIVARRVMQDSDMEAPTVFSCELRIPEADYTATKIVVYYP</sequence>
<gene>
    <name evidence="2" type="ORF">Cfor_10367</name>
</gene>
<feature type="non-terminal residue" evidence="2">
    <location>
        <position position="1"/>
    </location>
</feature>
<dbReference type="EMBL" id="BLKM01012987">
    <property type="protein sequence ID" value="GFG38343.1"/>
    <property type="molecule type" value="Genomic_DNA"/>
</dbReference>
<evidence type="ECO:0000313" key="2">
    <source>
        <dbReference type="EMBL" id="GFG38343.1"/>
    </source>
</evidence>